<feature type="domain" description="F-box" evidence="1">
    <location>
        <begin position="9"/>
        <end position="51"/>
    </location>
</feature>
<dbReference type="Gene3D" id="1.20.1280.50">
    <property type="match status" value="1"/>
</dbReference>
<dbReference type="PANTHER" id="PTHR32133">
    <property type="entry name" value="OS07G0120400 PROTEIN"/>
    <property type="match status" value="1"/>
</dbReference>
<dbReference type="PANTHER" id="PTHR32133:SF408">
    <property type="entry name" value="OS07G0120400 PROTEIN"/>
    <property type="match status" value="1"/>
</dbReference>
<sequence>MALPIPLPALSDDVVREILCRLPPDEPACLARASLVCRTWHLLLTEPSFLRRYRKHHRTSPVLGFLHNKRFVPTTAAELPLSPPPVDCFSWVALDCRHGRVLLHTMDPTGLIVWDPITGNQLRLPEVPDEPFNHLTGAVLCAVNGCDHTDCRGSPFFVVFAGTADEEVMEDAGVTWVSVYSSETGVWSVPAWIHLGPISRSHDVMGPSLLVGNTLHFLLEDGRRILKYDLGGHGLSVMNTPPLRVGNMALVKAEDGELGAAGVEGYNLHLWSWRGAVGWVRGWSMELDMMLSMDIGDPSTKLLVVGFSEGADTIFISANAGIFAVDMKSDRVRKICGSGDFDAIIPYASFYTPGTGVKLIYMFPPLGFVKLACLFG</sequence>
<evidence type="ECO:0000313" key="4">
    <source>
        <dbReference type="Proteomes" id="UP000823388"/>
    </source>
</evidence>
<dbReference type="InterPro" id="IPR001810">
    <property type="entry name" value="F-box_dom"/>
</dbReference>
<dbReference type="InterPro" id="IPR036047">
    <property type="entry name" value="F-box-like_dom_sf"/>
</dbReference>
<dbReference type="Pfam" id="PF00646">
    <property type="entry name" value="F-box"/>
    <property type="match status" value="1"/>
</dbReference>
<feature type="domain" description="F-box protein AT5G49610-like beta-propeller" evidence="2">
    <location>
        <begin position="94"/>
        <end position="346"/>
    </location>
</feature>
<dbReference type="AlphaFoldDB" id="A0A8T0W860"/>
<evidence type="ECO:0000313" key="3">
    <source>
        <dbReference type="EMBL" id="KAG2643615.1"/>
    </source>
</evidence>
<dbReference type="SUPFAM" id="SSF101898">
    <property type="entry name" value="NHL repeat"/>
    <property type="match status" value="1"/>
</dbReference>
<proteinExistence type="predicted"/>
<dbReference type="EMBL" id="CM029039">
    <property type="protein sequence ID" value="KAG2643615.1"/>
    <property type="molecule type" value="Genomic_DNA"/>
</dbReference>
<accession>A0A8T0W860</accession>
<reference evidence="3" key="1">
    <citation type="submission" date="2020-05" db="EMBL/GenBank/DDBJ databases">
        <title>WGS assembly of Panicum virgatum.</title>
        <authorList>
            <person name="Lovell J.T."/>
            <person name="Jenkins J."/>
            <person name="Shu S."/>
            <person name="Juenger T.E."/>
            <person name="Schmutz J."/>
        </authorList>
    </citation>
    <scope>NUCLEOTIDE SEQUENCE</scope>
    <source>
        <strain evidence="3">AP13</strain>
    </source>
</reference>
<dbReference type="Proteomes" id="UP000823388">
    <property type="component" value="Chromosome 2K"/>
</dbReference>
<evidence type="ECO:0000259" key="1">
    <source>
        <dbReference type="Pfam" id="PF00646"/>
    </source>
</evidence>
<protein>
    <recommendedName>
        <fullName evidence="5">F-box domain-containing protein</fullName>
    </recommendedName>
</protein>
<dbReference type="InterPro" id="IPR056594">
    <property type="entry name" value="AT5G49610-like_b-prop"/>
</dbReference>
<dbReference type="SUPFAM" id="SSF81383">
    <property type="entry name" value="F-box domain"/>
    <property type="match status" value="1"/>
</dbReference>
<evidence type="ECO:0008006" key="5">
    <source>
        <dbReference type="Google" id="ProtNLM"/>
    </source>
</evidence>
<organism evidence="3 4">
    <name type="scientific">Panicum virgatum</name>
    <name type="common">Blackwell switchgrass</name>
    <dbReference type="NCBI Taxonomy" id="38727"/>
    <lineage>
        <taxon>Eukaryota</taxon>
        <taxon>Viridiplantae</taxon>
        <taxon>Streptophyta</taxon>
        <taxon>Embryophyta</taxon>
        <taxon>Tracheophyta</taxon>
        <taxon>Spermatophyta</taxon>
        <taxon>Magnoliopsida</taxon>
        <taxon>Liliopsida</taxon>
        <taxon>Poales</taxon>
        <taxon>Poaceae</taxon>
        <taxon>PACMAD clade</taxon>
        <taxon>Panicoideae</taxon>
        <taxon>Panicodae</taxon>
        <taxon>Paniceae</taxon>
        <taxon>Panicinae</taxon>
        <taxon>Panicum</taxon>
        <taxon>Panicum sect. Hiantes</taxon>
    </lineage>
</organism>
<comment type="caution">
    <text evidence="3">The sequence shown here is derived from an EMBL/GenBank/DDBJ whole genome shotgun (WGS) entry which is preliminary data.</text>
</comment>
<evidence type="ECO:0000259" key="2">
    <source>
        <dbReference type="Pfam" id="PF23635"/>
    </source>
</evidence>
<keyword evidence="4" id="KW-1185">Reference proteome</keyword>
<dbReference type="Pfam" id="PF23635">
    <property type="entry name" value="Beta-prop_AT5G49610-like"/>
    <property type="match status" value="1"/>
</dbReference>
<name>A0A8T0W860_PANVG</name>
<gene>
    <name evidence="3" type="ORF">PVAP13_2KG346800</name>
</gene>